<dbReference type="PANTHER" id="PTHR13696:SF52">
    <property type="entry name" value="PARA FAMILY PROTEIN CT_582"/>
    <property type="match status" value="1"/>
</dbReference>
<evidence type="ECO:0000313" key="3">
    <source>
        <dbReference type="Proteomes" id="UP001196980"/>
    </source>
</evidence>
<dbReference type="RefSeq" id="WP_218251927.1">
    <property type="nucleotide sequence ID" value="NZ_JABXWD010000090.1"/>
</dbReference>
<dbReference type="CDD" id="cd02042">
    <property type="entry name" value="ParAB_family"/>
    <property type="match status" value="1"/>
</dbReference>
<reference evidence="2 3" key="1">
    <citation type="journal article" date="2020" name="J Geophys Res Biogeosci">
        <title>Magnetotaxis as an Adaptation to Enable Bacterial Shuttling of Microbial Sulfur and Sulfur Cycling Across Aquatic Oxic#Anoxic Interfaces.</title>
        <authorList>
            <person name="Li J."/>
            <person name="Liu P."/>
            <person name="Wang J."/>
            <person name="Roberts A.P."/>
            <person name="Pan Y."/>
        </authorList>
    </citation>
    <scope>NUCLEOTIDE SEQUENCE [LARGE SCALE GENOMIC DNA]</scope>
    <source>
        <strain evidence="2 3">MYR-1_YQ</strain>
    </source>
</reference>
<dbReference type="Proteomes" id="UP001196980">
    <property type="component" value="Unassembled WGS sequence"/>
</dbReference>
<comment type="caution">
    <text evidence="2">The sequence shown here is derived from an EMBL/GenBank/DDBJ whole genome shotgun (WGS) entry which is preliminary data.</text>
</comment>
<dbReference type="InterPro" id="IPR025669">
    <property type="entry name" value="AAA_dom"/>
</dbReference>
<dbReference type="EMBL" id="JABXWD010000090">
    <property type="protein sequence ID" value="MBV6341292.1"/>
    <property type="molecule type" value="Genomic_DNA"/>
</dbReference>
<dbReference type="PANTHER" id="PTHR13696">
    <property type="entry name" value="P-LOOP CONTAINING NUCLEOSIDE TRIPHOSPHATE HYDROLASE"/>
    <property type="match status" value="1"/>
</dbReference>
<sequence>MADGQQKAKVISFINFKGGVGKTSNTVNIAGELALRGHRVLVIDMDPQANASVWLMGKDSFLGMYRPGAPQRKTVYYLLSAVKKNATYNINSAITKNAWDGIDNIKIDLLPADYGSTPNKRGRCIKY</sequence>
<dbReference type="Pfam" id="PF13614">
    <property type="entry name" value="AAA_31"/>
    <property type="match status" value="1"/>
</dbReference>
<name>A0ABS6RXE0_9BACT</name>
<accession>A0ABS6RXE0</accession>
<keyword evidence="3" id="KW-1185">Reference proteome</keyword>
<gene>
    <name evidence="2" type="ORF">HWQ67_06815</name>
</gene>
<evidence type="ECO:0000313" key="2">
    <source>
        <dbReference type="EMBL" id="MBV6341292.1"/>
    </source>
</evidence>
<protein>
    <submittedName>
        <fullName evidence="2">AAA family ATPase</fullName>
    </submittedName>
</protein>
<organism evidence="2 3">
    <name type="scientific">Candidatus Magnetobacterium casense</name>
    <dbReference type="NCBI Taxonomy" id="1455061"/>
    <lineage>
        <taxon>Bacteria</taxon>
        <taxon>Pseudomonadati</taxon>
        <taxon>Nitrospirota</taxon>
        <taxon>Thermodesulfovibrionia</taxon>
        <taxon>Thermodesulfovibrionales</taxon>
        <taxon>Candidatus Magnetobacteriaceae</taxon>
        <taxon>Candidatus Magnetobacterium</taxon>
    </lineage>
</organism>
<feature type="domain" description="AAA" evidence="1">
    <location>
        <begin position="8"/>
        <end position="112"/>
    </location>
</feature>
<proteinExistence type="predicted"/>
<evidence type="ECO:0000259" key="1">
    <source>
        <dbReference type="Pfam" id="PF13614"/>
    </source>
</evidence>
<dbReference type="InterPro" id="IPR050678">
    <property type="entry name" value="DNA_Partitioning_ATPase"/>
</dbReference>